<dbReference type="Proteomes" id="UP001196565">
    <property type="component" value="Unassembled WGS sequence"/>
</dbReference>
<feature type="chain" id="PRO_5046739816" evidence="1">
    <location>
        <begin position="23"/>
        <end position="270"/>
    </location>
</feature>
<name>A0ABS7AHC8_9PROT</name>
<proteinExistence type="predicted"/>
<dbReference type="Pfam" id="PF13531">
    <property type="entry name" value="SBP_bac_11"/>
    <property type="match status" value="1"/>
</dbReference>
<evidence type="ECO:0000256" key="1">
    <source>
        <dbReference type="SAM" id="SignalP"/>
    </source>
</evidence>
<sequence length="270" mass="27808">MMRVLRRIALACALLLPAAARAQEPVRLVAAGSLTASLGEVAQAFAAMPGGAPVVTRFGPSGLMREGIEAGAIPADVFFSASLDHAQRLERDGRTVAPAVIFVRNRLCLITRPGLTVPTGQVLDALLDSAVKLGTSTPRADPSGDYAWALFRRAELLRPGAQAALEAKALQLVGGPNSPTPPAGIGAVAWNFRAGRMDVFLGYCTSGALARAELPGIGVQDLPEALAVGADYGMALLSGRPEAVRLSLFALSPAGQAILARHGFAAVAAE</sequence>
<dbReference type="SUPFAM" id="SSF53850">
    <property type="entry name" value="Periplasmic binding protein-like II"/>
    <property type="match status" value="1"/>
</dbReference>
<dbReference type="EMBL" id="JAHYBZ010000010">
    <property type="protein sequence ID" value="MBW6401132.1"/>
    <property type="molecule type" value="Genomic_DNA"/>
</dbReference>
<evidence type="ECO:0000313" key="2">
    <source>
        <dbReference type="EMBL" id="MBW6401132.1"/>
    </source>
</evidence>
<gene>
    <name evidence="2" type="ORF">KPL78_24950</name>
</gene>
<keyword evidence="1" id="KW-0732">Signal</keyword>
<dbReference type="PANTHER" id="PTHR30632">
    <property type="entry name" value="MOLYBDATE-BINDING PERIPLASMIC PROTEIN"/>
    <property type="match status" value="1"/>
</dbReference>
<feature type="signal peptide" evidence="1">
    <location>
        <begin position="1"/>
        <end position="22"/>
    </location>
</feature>
<dbReference type="InterPro" id="IPR050682">
    <property type="entry name" value="ModA/WtpA"/>
</dbReference>
<keyword evidence="3" id="KW-1185">Reference proteome</keyword>
<comment type="caution">
    <text evidence="2">The sequence shown here is derived from an EMBL/GenBank/DDBJ whole genome shotgun (WGS) entry which is preliminary data.</text>
</comment>
<evidence type="ECO:0000313" key="3">
    <source>
        <dbReference type="Proteomes" id="UP001196565"/>
    </source>
</evidence>
<dbReference type="Gene3D" id="3.40.190.10">
    <property type="entry name" value="Periplasmic binding protein-like II"/>
    <property type="match status" value="2"/>
</dbReference>
<reference evidence="2 3" key="1">
    <citation type="submission" date="2021-07" db="EMBL/GenBank/DDBJ databases">
        <authorList>
            <person name="So Y."/>
        </authorList>
    </citation>
    <scope>NUCLEOTIDE SEQUENCE [LARGE SCALE GENOMIC DNA]</scope>
    <source>
        <strain evidence="2 3">HJA6</strain>
    </source>
</reference>
<organism evidence="2 3">
    <name type="scientific">Roseomonas alba</name>
    <dbReference type="NCBI Taxonomy" id="2846776"/>
    <lineage>
        <taxon>Bacteria</taxon>
        <taxon>Pseudomonadati</taxon>
        <taxon>Pseudomonadota</taxon>
        <taxon>Alphaproteobacteria</taxon>
        <taxon>Acetobacterales</taxon>
        <taxon>Roseomonadaceae</taxon>
        <taxon>Roseomonas</taxon>
    </lineage>
</organism>
<dbReference type="PANTHER" id="PTHR30632:SF0">
    <property type="entry name" value="SULFATE-BINDING PROTEIN"/>
    <property type="match status" value="1"/>
</dbReference>
<accession>A0ABS7AHC8</accession>
<protein>
    <submittedName>
        <fullName evidence="2">Substrate-binding domain-containing protein</fullName>
    </submittedName>
</protein>